<evidence type="ECO:0000313" key="13">
    <source>
        <dbReference type="EMBL" id="RJG19978.1"/>
    </source>
</evidence>
<evidence type="ECO:0000256" key="11">
    <source>
        <dbReference type="SAM" id="MobiDB-lite"/>
    </source>
</evidence>
<evidence type="ECO:0000256" key="10">
    <source>
        <dbReference type="PIRNR" id="PIRNR006291"/>
    </source>
</evidence>
<comment type="caution">
    <text evidence="13">The sequence shown here is derived from an EMBL/GenBank/DDBJ whole genome shotgun (WGS) entry which is preliminary data.</text>
</comment>
<dbReference type="Gene3D" id="3.30.1360.100">
    <property type="entry name" value="General secretion pathway protein M, EpsM"/>
    <property type="match status" value="1"/>
</dbReference>
<keyword evidence="6 12" id="KW-0812">Transmembrane</keyword>
<feature type="region of interest" description="Disordered" evidence="11">
    <location>
        <begin position="151"/>
        <end position="170"/>
    </location>
</feature>
<comment type="subcellular location">
    <subcellularLocation>
        <location evidence="1">Cell inner membrane</location>
        <topology evidence="1">Single-pass membrane protein</topology>
    </subcellularLocation>
</comment>
<keyword evidence="5 10" id="KW-0997">Cell inner membrane</keyword>
<keyword evidence="9 10" id="KW-0472">Membrane</keyword>
<evidence type="ECO:0000256" key="7">
    <source>
        <dbReference type="ARBA" id="ARBA00022927"/>
    </source>
</evidence>
<gene>
    <name evidence="13" type="ORF">D4A39_03845</name>
</gene>
<evidence type="ECO:0000256" key="5">
    <source>
        <dbReference type="ARBA" id="ARBA00022519"/>
    </source>
</evidence>
<evidence type="ECO:0000256" key="3">
    <source>
        <dbReference type="ARBA" id="ARBA00022448"/>
    </source>
</evidence>
<keyword evidence="4 10" id="KW-1003">Cell membrane</keyword>
<dbReference type="RefSeq" id="WP_022984099.1">
    <property type="nucleotide sequence ID" value="NZ_CAXGPP010000043.1"/>
</dbReference>
<reference evidence="13 14" key="1">
    <citation type="submission" date="2018-09" db="EMBL/GenBank/DDBJ databases">
        <title>Alcanivorax profundi sp. nov., isolated from 1000 m-depth seawater of the Mariana Trench.</title>
        <authorList>
            <person name="Liu J."/>
        </authorList>
    </citation>
    <scope>NUCLEOTIDE SEQUENCE [LARGE SCALE GENOMIC DNA]</scope>
    <source>
        <strain evidence="13 14">MTEO17</strain>
    </source>
</reference>
<evidence type="ECO:0000313" key="14">
    <source>
        <dbReference type="Proteomes" id="UP000283734"/>
    </source>
</evidence>
<dbReference type="GO" id="GO:0005886">
    <property type="term" value="C:plasma membrane"/>
    <property type="evidence" value="ECO:0007669"/>
    <property type="project" value="UniProtKB-SubCell"/>
</dbReference>
<dbReference type="EMBL" id="QYYA01000001">
    <property type="protein sequence ID" value="RJG19978.1"/>
    <property type="molecule type" value="Genomic_DNA"/>
</dbReference>
<feature type="transmembrane region" description="Helical" evidence="12">
    <location>
        <begin position="31"/>
        <end position="49"/>
    </location>
</feature>
<dbReference type="GO" id="GO:0015628">
    <property type="term" value="P:protein secretion by the type II secretion system"/>
    <property type="evidence" value="ECO:0007669"/>
    <property type="project" value="InterPro"/>
</dbReference>
<proteinExistence type="inferred from homology"/>
<keyword evidence="8 12" id="KW-1133">Transmembrane helix</keyword>
<comment type="function">
    <text evidence="10">Inner membrane component of the type II secretion system required for the energy-dependent secretion of extracellular factors such as proteases and toxins from the periplasm.</text>
</comment>
<evidence type="ECO:0000256" key="9">
    <source>
        <dbReference type="ARBA" id="ARBA00023136"/>
    </source>
</evidence>
<evidence type="ECO:0000256" key="4">
    <source>
        <dbReference type="ARBA" id="ARBA00022475"/>
    </source>
</evidence>
<evidence type="ECO:0000256" key="2">
    <source>
        <dbReference type="ARBA" id="ARBA00010637"/>
    </source>
</evidence>
<dbReference type="InterPro" id="IPR023229">
    <property type="entry name" value="T2SS_M_periplasmic_sf"/>
</dbReference>
<keyword evidence="3 10" id="KW-0813">Transport</keyword>
<protein>
    <recommendedName>
        <fullName evidence="10">Type II secretion system protein M</fullName>
        <shortName evidence="10">T2SS protein M</shortName>
    </recommendedName>
    <alternativeName>
        <fullName evidence="10">General secretion pathway protein M</fullName>
    </alternativeName>
</protein>
<evidence type="ECO:0000256" key="8">
    <source>
        <dbReference type="ARBA" id="ARBA00022989"/>
    </source>
</evidence>
<comment type="similarity">
    <text evidence="2 10">Belongs to the GSP M family.</text>
</comment>
<dbReference type="SUPFAM" id="SSF103054">
    <property type="entry name" value="General secretion pathway protein M, EpsM"/>
    <property type="match status" value="1"/>
</dbReference>
<dbReference type="InterPro" id="IPR007690">
    <property type="entry name" value="T2SS_GspM"/>
</dbReference>
<evidence type="ECO:0000256" key="6">
    <source>
        <dbReference type="ARBA" id="ARBA00022692"/>
    </source>
</evidence>
<evidence type="ECO:0000256" key="1">
    <source>
        <dbReference type="ARBA" id="ARBA00004377"/>
    </source>
</evidence>
<keyword evidence="14" id="KW-1185">Reference proteome</keyword>
<organism evidence="13 14">
    <name type="scientific">Alcanivorax profundi</name>
    <dbReference type="NCBI Taxonomy" id="2338368"/>
    <lineage>
        <taxon>Bacteria</taxon>
        <taxon>Pseudomonadati</taxon>
        <taxon>Pseudomonadota</taxon>
        <taxon>Gammaproteobacteria</taxon>
        <taxon>Oceanospirillales</taxon>
        <taxon>Alcanivoracaceae</taxon>
        <taxon>Alcanivorax</taxon>
    </lineage>
</organism>
<accession>A0A418Y374</accession>
<sequence>MSSADWKDQLRQRWKPIVHWYQSREPREQKVLQVLGVVWVLVMLYWLVWAPAVNGRNAARSQYVTNMQTHNWITANASAVRAAATGGSRQRLPANWVSEVSRSANDYGLTLKGFSPDGTRAVRIQLEEQPAGQTILWLQSLQEKGVQLSNLEMTPGNSSGTATVRATLQQ</sequence>
<name>A0A418Y374_9GAMM</name>
<evidence type="ECO:0000256" key="12">
    <source>
        <dbReference type="SAM" id="Phobius"/>
    </source>
</evidence>
<dbReference type="GO" id="GO:0015627">
    <property type="term" value="C:type II protein secretion system complex"/>
    <property type="evidence" value="ECO:0007669"/>
    <property type="project" value="InterPro"/>
</dbReference>
<dbReference type="AlphaFoldDB" id="A0A418Y374"/>
<dbReference type="Pfam" id="PF04612">
    <property type="entry name" value="T2SSM"/>
    <property type="match status" value="1"/>
</dbReference>
<keyword evidence="7 10" id="KW-0653">Protein transport</keyword>
<dbReference type="OrthoDB" id="6077714at2"/>
<dbReference type="Proteomes" id="UP000283734">
    <property type="component" value="Unassembled WGS sequence"/>
</dbReference>
<dbReference type="PIRSF" id="PIRSF006291">
    <property type="entry name" value="GspM"/>
    <property type="match status" value="1"/>
</dbReference>